<keyword evidence="2" id="KW-1185">Reference proteome</keyword>
<organism evidence="2">
    <name type="scientific">Selaginella moellendorffii</name>
    <name type="common">Spikemoss</name>
    <dbReference type="NCBI Taxonomy" id="88036"/>
    <lineage>
        <taxon>Eukaryota</taxon>
        <taxon>Viridiplantae</taxon>
        <taxon>Streptophyta</taxon>
        <taxon>Embryophyta</taxon>
        <taxon>Tracheophyta</taxon>
        <taxon>Lycopodiopsida</taxon>
        <taxon>Selaginellales</taxon>
        <taxon>Selaginellaceae</taxon>
        <taxon>Selaginella</taxon>
    </lineage>
</organism>
<evidence type="ECO:0000313" key="2">
    <source>
        <dbReference type="Proteomes" id="UP000001514"/>
    </source>
</evidence>
<sequence length="278" mass="32269">MGTVLESFYGVLDFALWRMDYRIKRLLRYACKEARLRPINAVTALAPKPLVFFEGQIEELSYEGYAEPNLTYNNFRHWTLTGVPDLDAIRQEVKQQRQYYHYYQRCPPWPTFPAAFVDHAKSLICHPWPSNPILGPGAIELCDRLASWAEMDLFGRVEDEELHARLLLDARMLVHKWPEFVMIHLTPFHLLVDPDKLEGEDVAVPSENYFSEDCEDYVRALREAKQVAANGGFLGSDFYWPPSGALDLFNFEVGHLESLVESYRLGLRTQQSQRIQPR</sequence>
<dbReference type="HOGENOM" id="CLU_083479_0_0_1"/>
<accession>D8SXJ1</accession>
<protein>
    <submittedName>
        <fullName evidence="1">Uncharacterized protein</fullName>
    </submittedName>
</protein>
<dbReference type="InParanoid" id="D8SXJ1"/>
<dbReference type="Proteomes" id="UP000001514">
    <property type="component" value="Unassembled WGS sequence"/>
</dbReference>
<reference evidence="1 2" key="1">
    <citation type="journal article" date="2011" name="Science">
        <title>The Selaginella genome identifies genetic changes associated with the evolution of vascular plants.</title>
        <authorList>
            <person name="Banks J.A."/>
            <person name="Nishiyama T."/>
            <person name="Hasebe M."/>
            <person name="Bowman J.L."/>
            <person name="Gribskov M."/>
            <person name="dePamphilis C."/>
            <person name="Albert V.A."/>
            <person name="Aono N."/>
            <person name="Aoyama T."/>
            <person name="Ambrose B.A."/>
            <person name="Ashton N.W."/>
            <person name="Axtell M.J."/>
            <person name="Barker E."/>
            <person name="Barker M.S."/>
            <person name="Bennetzen J.L."/>
            <person name="Bonawitz N.D."/>
            <person name="Chapple C."/>
            <person name="Cheng C."/>
            <person name="Correa L.G."/>
            <person name="Dacre M."/>
            <person name="DeBarry J."/>
            <person name="Dreyer I."/>
            <person name="Elias M."/>
            <person name="Engstrom E.M."/>
            <person name="Estelle M."/>
            <person name="Feng L."/>
            <person name="Finet C."/>
            <person name="Floyd S.K."/>
            <person name="Frommer W.B."/>
            <person name="Fujita T."/>
            <person name="Gramzow L."/>
            <person name="Gutensohn M."/>
            <person name="Harholt J."/>
            <person name="Hattori M."/>
            <person name="Heyl A."/>
            <person name="Hirai T."/>
            <person name="Hiwatashi Y."/>
            <person name="Ishikawa M."/>
            <person name="Iwata M."/>
            <person name="Karol K.G."/>
            <person name="Koehler B."/>
            <person name="Kolukisaoglu U."/>
            <person name="Kubo M."/>
            <person name="Kurata T."/>
            <person name="Lalonde S."/>
            <person name="Li K."/>
            <person name="Li Y."/>
            <person name="Litt A."/>
            <person name="Lyons E."/>
            <person name="Manning G."/>
            <person name="Maruyama T."/>
            <person name="Michael T.P."/>
            <person name="Mikami K."/>
            <person name="Miyazaki S."/>
            <person name="Morinaga S."/>
            <person name="Murata T."/>
            <person name="Mueller-Roeber B."/>
            <person name="Nelson D.R."/>
            <person name="Obara M."/>
            <person name="Oguri Y."/>
            <person name="Olmstead R.G."/>
            <person name="Onodera N."/>
            <person name="Petersen B.L."/>
            <person name="Pils B."/>
            <person name="Prigge M."/>
            <person name="Rensing S.A."/>
            <person name="Riano-Pachon D.M."/>
            <person name="Roberts A.W."/>
            <person name="Sato Y."/>
            <person name="Scheller H.V."/>
            <person name="Schulz B."/>
            <person name="Schulz C."/>
            <person name="Shakirov E.V."/>
            <person name="Shibagaki N."/>
            <person name="Shinohara N."/>
            <person name="Shippen D.E."/>
            <person name="Soerensen I."/>
            <person name="Sotooka R."/>
            <person name="Sugimoto N."/>
            <person name="Sugita M."/>
            <person name="Sumikawa N."/>
            <person name="Tanurdzic M."/>
            <person name="Theissen G."/>
            <person name="Ulvskov P."/>
            <person name="Wakazuki S."/>
            <person name="Weng J.K."/>
            <person name="Willats W.W."/>
            <person name="Wipf D."/>
            <person name="Wolf P.G."/>
            <person name="Yang L."/>
            <person name="Zimmer A.D."/>
            <person name="Zhu Q."/>
            <person name="Mitros T."/>
            <person name="Hellsten U."/>
            <person name="Loque D."/>
            <person name="Otillar R."/>
            <person name="Salamov A."/>
            <person name="Schmutz J."/>
            <person name="Shapiro H."/>
            <person name="Lindquist E."/>
            <person name="Lucas S."/>
            <person name="Rokhsar D."/>
            <person name="Grigoriev I.V."/>
        </authorList>
    </citation>
    <scope>NUCLEOTIDE SEQUENCE [LARGE SCALE GENOMIC DNA]</scope>
</reference>
<gene>
    <name evidence="1" type="ORF">SELMODRAFT_426801</name>
</gene>
<dbReference type="EMBL" id="GL377651">
    <property type="protein sequence ID" value="EFJ10894.1"/>
    <property type="molecule type" value="Genomic_DNA"/>
</dbReference>
<dbReference type="KEGG" id="smo:SELMODRAFT_426801"/>
<dbReference type="AlphaFoldDB" id="D8SXJ1"/>
<dbReference type="Gramene" id="EFJ10894">
    <property type="protein sequence ID" value="EFJ10894"/>
    <property type="gene ID" value="SELMODRAFT_426801"/>
</dbReference>
<proteinExistence type="predicted"/>
<name>D8SXJ1_SELML</name>
<evidence type="ECO:0000313" key="1">
    <source>
        <dbReference type="EMBL" id="EFJ10894.1"/>
    </source>
</evidence>